<evidence type="ECO:0000259" key="3">
    <source>
        <dbReference type="Pfam" id="PF02826"/>
    </source>
</evidence>
<evidence type="ECO:0000313" key="4">
    <source>
        <dbReference type="EMBL" id="TCS59619.1"/>
    </source>
</evidence>
<evidence type="ECO:0000313" key="5">
    <source>
        <dbReference type="Proteomes" id="UP000295696"/>
    </source>
</evidence>
<dbReference type="Gene3D" id="3.40.50.720">
    <property type="entry name" value="NAD(P)-binding Rossmann-like Domain"/>
    <property type="match status" value="2"/>
</dbReference>
<evidence type="ECO:0000256" key="1">
    <source>
        <dbReference type="ARBA" id="ARBA00023002"/>
    </source>
</evidence>
<dbReference type="OrthoDB" id="9787219at2"/>
<dbReference type="EMBL" id="SLZU01000021">
    <property type="protein sequence ID" value="TCS59619.1"/>
    <property type="molecule type" value="Genomic_DNA"/>
</dbReference>
<dbReference type="Pfam" id="PF02826">
    <property type="entry name" value="2-Hacid_dh_C"/>
    <property type="match status" value="1"/>
</dbReference>
<comment type="caution">
    <text evidence="4">The sequence shown here is derived from an EMBL/GenBank/DDBJ whole genome shotgun (WGS) entry which is preliminary data.</text>
</comment>
<proteinExistence type="predicted"/>
<feature type="domain" description="D-isomer specific 2-hydroxyacid dehydrogenase NAD-binding" evidence="3">
    <location>
        <begin position="105"/>
        <end position="274"/>
    </location>
</feature>
<sequence length="309" mass="32986">MTSDIRILIASKGNPAALAEGFKKELPEAQIFTDLAALDRGPVPYVVAGKPDPGVIASVPGARLVLSLNAGIEHLLEPGAVPEGVEIVRLVDPAMTEGMSDWCLAVVLSWHRNLPTYRADTKWTRRTEILSQDRIVTVLGAGTLGSRVARLLASIGFQTRVWTRSGRAVSGTESFAGPEGLRQATTGADAVVNLLPLTKETENVLNAELFARMARGGFVASAGRGQHLVDADLVAGLDSGQIGSAALDVFRTEPLPQDDPLWTHPGILVTPHVAAPTQAGSAVRIMVENIRRHRRGDPIPELVNRVRGY</sequence>
<dbReference type="GO" id="GO:0016491">
    <property type="term" value="F:oxidoreductase activity"/>
    <property type="evidence" value="ECO:0007669"/>
    <property type="project" value="UniProtKB-KW"/>
</dbReference>
<evidence type="ECO:0000256" key="2">
    <source>
        <dbReference type="ARBA" id="ARBA00023027"/>
    </source>
</evidence>
<dbReference type="AlphaFoldDB" id="A0A4R3J1F9"/>
<reference evidence="4 5" key="1">
    <citation type="submission" date="2019-03" db="EMBL/GenBank/DDBJ databases">
        <title>Genomic Encyclopedia of Type Strains, Phase IV (KMG-IV): sequencing the most valuable type-strain genomes for metagenomic binning, comparative biology and taxonomic classification.</title>
        <authorList>
            <person name="Goeker M."/>
        </authorList>
    </citation>
    <scope>NUCLEOTIDE SEQUENCE [LARGE SCALE GENOMIC DNA]</scope>
    <source>
        <strain evidence="4 5">DSM 104836</strain>
    </source>
</reference>
<keyword evidence="1" id="KW-0560">Oxidoreductase</keyword>
<dbReference type="PANTHER" id="PTHR43333:SF1">
    <property type="entry name" value="D-ISOMER SPECIFIC 2-HYDROXYACID DEHYDROGENASE NAD-BINDING DOMAIN-CONTAINING PROTEIN"/>
    <property type="match status" value="1"/>
</dbReference>
<organism evidence="4 5">
    <name type="scientific">Primorskyibacter sedentarius</name>
    <dbReference type="NCBI Taxonomy" id="745311"/>
    <lineage>
        <taxon>Bacteria</taxon>
        <taxon>Pseudomonadati</taxon>
        <taxon>Pseudomonadota</taxon>
        <taxon>Alphaproteobacteria</taxon>
        <taxon>Rhodobacterales</taxon>
        <taxon>Roseobacteraceae</taxon>
        <taxon>Primorskyibacter</taxon>
    </lineage>
</organism>
<dbReference type="PANTHER" id="PTHR43333">
    <property type="entry name" value="2-HACID_DH_C DOMAIN-CONTAINING PROTEIN"/>
    <property type="match status" value="1"/>
</dbReference>
<dbReference type="InterPro" id="IPR036291">
    <property type="entry name" value="NAD(P)-bd_dom_sf"/>
</dbReference>
<dbReference type="InterPro" id="IPR006140">
    <property type="entry name" value="D-isomer_DH_NAD-bd"/>
</dbReference>
<dbReference type="Proteomes" id="UP000295696">
    <property type="component" value="Unassembled WGS sequence"/>
</dbReference>
<name>A0A4R3J1F9_9RHOB</name>
<dbReference type="SUPFAM" id="SSF51735">
    <property type="entry name" value="NAD(P)-binding Rossmann-fold domains"/>
    <property type="match status" value="1"/>
</dbReference>
<gene>
    <name evidence="4" type="ORF">EDD52_12155</name>
</gene>
<dbReference type="RefSeq" id="WP_132248135.1">
    <property type="nucleotide sequence ID" value="NZ_SLZU01000021.1"/>
</dbReference>
<protein>
    <submittedName>
        <fullName evidence="4">Glyoxylate/hydroxypyruvate reductase A</fullName>
    </submittedName>
</protein>
<dbReference type="CDD" id="cd12164">
    <property type="entry name" value="GDH_like_2"/>
    <property type="match status" value="1"/>
</dbReference>
<accession>A0A4R3J1F9</accession>
<keyword evidence="2" id="KW-0520">NAD</keyword>
<dbReference type="GO" id="GO:0051287">
    <property type="term" value="F:NAD binding"/>
    <property type="evidence" value="ECO:0007669"/>
    <property type="project" value="InterPro"/>
</dbReference>
<keyword evidence="4" id="KW-0670">Pyruvate</keyword>
<keyword evidence="5" id="KW-1185">Reference proteome</keyword>